<dbReference type="InParanoid" id="A0A165EZ16"/>
<dbReference type="Proteomes" id="UP000076842">
    <property type="component" value="Unassembled WGS sequence"/>
</dbReference>
<evidence type="ECO:0000256" key="1">
    <source>
        <dbReference type="SAM" id="Coils"/>
    </source>
</evidence>
<feature type="region of interest" description="Disordered" evidence="2">
    <location>
        <begin position="80"/>
        <end position="99"/>
    </location>
</feature>
<protein>
    <submittedName>
        <fullName evidence="3">Uncharacterized protein</fullName>
    </submittedName>
</protein>
<accession>A0A165EZ16</accession>
<keyword evidence="1" id="KW-0175">Coiled coil</keyword>
<reference evidence="3 4" key="1">
    <citation type="journal article" date="2016" name="Mol. Biol. Evol.">
        <title>Comparative Genomics of Early-Diverging Mushroom-Forming Fungi Provides Insights into the Origins of Lignocellulose Decay Capabilities.</title>
        <authorList>
            <person name="Nagy L.G."/>
            <person name="Riley R."/>
            <person name="Tritt A."/>
            <person name="Adam C."/>
            <person name="Daum C."/>
            <person name="Floudas D."/>
            <person name="Sun H."/>
            <person name="Yadav J.S."/>
            <person name="Pangilinan J."/>
            <person name="Larsson K.H."/>
            <person name="Matsuura K."/>
            <person name="Barry K."/>
            <person name="Labutti K."/>
            <person name="Kuo R."/>
            <person name="Ohm R.A."/>
            <person name="Bhattacharya S.S."/>
            <person name="Shirouzu T."/>
            <person name="Yoshinaga Y."/>
            <person name="Martin F.M."/>
            <person name="Grigoriev I.V."/>
            <person name="Hibbett D.S."/>
        </authorList>
    </citation>
    <scope>NUCLEOTIDE SEQUENCE [LARGE SCALE GENOMIC DNA]</scope>
    <source>
        <strain evidence="3 4">HHB12733</strain>
    </source>
</reference>
<feature type="coiled-coil region" evidence="1">
    <location>
        <begin position="341"/>
        <end position="368"/>
    </location>
</feature>
<evidence type="ECO:0000313" key="3">
    <source>
        <dbReference type="EMBL" id="KZT55839.1"/>
    </source>
</evidence>
<dbReference type="OrthoDB" id="10555928at2759"/>
<feature type="region of interest" description="Disordered" evidence="2">
    <location>
        <begin position="265"/>
        <end position="301"/>
    </location>
</feature>
<feature type="compositionally biased region" description="Basic and acidic residues" evidence="2">
    <location>
        <begin position="271"/>
        <end position="285"/>
    </location>
</feature>
<evidence type="ECO:0000313" key="4">
    <source>
        <dbReference type="Proteomes" id="UP000076842"/>
    </source>
</evidence>
<proteinExistence type="predicted"/>
<dbReference type="EMBL" id="KV423988">
    <property type="protein sequence ID" value="KZT55839.1"/>
    <property type="molecule type" value="Genomic_DNA"/>
</dbReference>
<gene>
    <name evidence="3" type="ORF">CALCODRAFT_509888</name>
</gene>
<organism evidence="3 4">
    <name type="scientific">Calocera cornea HHB12733</name>
    <dbReference type="NCBI Taxonomy" id="1353952"/>
    <lineage>
        <taxon>Eukaryota</taxon>
        <taxon>Fungi</taxon>
        <taxon>Dikarya</taxon>
        <taxon>Basidiomycota</taxon>
        <taxon>Agaricomycotina</taxon>
        <taxon>Dacrymycetes</taxon>
        <taxon>Dacrymycetales</taxon>
        <taxon>Dacrymycetaceae</taxon>
        <taxon>Calocera</taxon>
    </lineage>
</organism>
<sequence length="371" mass="40946">MGAQFGDRAARWCITAARNYANFCIPMAMIEICDLPIPSRVRQRNATQDALEILEEDSETSIAILEARIADREAQLYGGLMPSEASRPKRSSRIEDVGSLRRSLPAEASRITHTRLDVLESELEEEVERIANKLEEVQTSISHISARNLCNITPAPNGTVNNILDGIRIDPTNFPSESMDVPEAGNALKLDVTRSGSGEVTSAVHRSPKSPRFKSVLRDLDAEIDRLASDLHDLKVERETMLELSGDPKEIGLKFPEAAELMGLNAGQNRGGEDMEHVKERESPSPHHMSLPPDSPEDTLTSYDVAFQDDSDQSDTSVRPSPIIQAIRPGPIDPAALQRQLADAQTALMAKEVQLRRLQDELEDMLIDQNG</sequence>
<evidence type="ECO:0000256" key="2">
    <source>
        <dbReference type="SAM" id="MobiDB-lite"/>
    </source>
</evidence>
<keyword evidence="4" id="KW-1185">Reference proteome</keyword>
<name>A0A165EZ16_9BASI</name>
<dbReference type="AlphaFoldDB" id="A0A165EZ16"/>